<name>A0A2M8L5A7_9BACT</name>
<proteinExistence type="predicted"/>
<accession>A0A2M8L5A7</accession>
<feature type="non-terminal residue" evidence="1">
    <location>
        <position position="1"/>
    </location>
</feature>
<evidence type="ECO:0000313" key="2">
    <source>
        <dbReference type="Proteomes" id="UP000229500"/>
    </source>
</evidence>
<dbReference type="Proteomes" id="UP000229500">
    <property type="component" value="Unassembled WGS sequence"/>
</dbReference>
<comment type="caution">
    <text evidence="1">The sequence shown here is derived from an EMBL/GenBank/DDBJ whole genome shotgun (WGS) entry which is preliminary data.</text>
</comment>
<dbReference type="EMBL" id="PFEL01000084">
    <property type="protein sequence ID" value="PJE68977.1"/>
    <property type="molecule type" value="Genomic_DNA"/>
</dbReference>
<dbReference type="AlphaFoldDB" id="A0A2M8L5A7"/>
<evidence type="ECO:0000313" key="1">
    <source>
        <dbReference type="EMBL" id="PJE68977.1"/>
    </source>
</evidence>
<sequence length="78" mass="9091">EKHRLEPYFNFGGRKFFNHMIYESKSGLIFEKCEFCQKPLNEMEKKFCDEKTVETGIFHQICSGCLDVKCNGSYPALA</sequence>
<protein>
    <submittedName>
        <fullName evidence="1">Uncharacterized protein</fullName>
    </submittedName>
</protein>
<organism evidence="1 2">
    <name type="scientific">Candidatus Shapirobacteria bacterium CG10_big_fil_rev_8_21_14_0_10_38_14</name>
    <dbReference type="NCBI Taxonomy" id="1974483"/>
    <lineage>
        <taxon>Bacteria</taxon>
        <taxon>Candidatus Shapironibacteriota</taxon>
    </lineage>
</organism>
<reference evidence="2" key="1">
    <citation type="submission" date="2017-09" db="EMBL/GenBank/DDBJ databases">
        <title>Depth-based differentiation of microbial function through sediment-hosted aquifers and enrichment of novel symbionts in the deep terrestrial subsurface.</title>
        <authorList>
            <person name="Probst A.J."/>
            <person name="Ladd B."/>
            <person name="Jarett J.K."/>
            <person name="Geller-Mcgrath D.E."/>
            <person name="Sieber C.M.K."/>
            <person name="Emerson J.B."/>
            <person name="Anantharaman K."/>
            <person name="Thomas B.C."/>
            <person name="Malmstrom R."/>
            <person name="Stieglmeier M."/>
            <person name="Klingl A."/>
            <person name="Woyke T."/>
            <person name="Ryan C.M."/>
            <person name="Banfield J.F."/>
        </authorList>
    </citation>
    <scope>NUCLEOTIDE SEQUENCE [LARGE SCALE GENOMIC DNA]</scope>
</reference>
<gene>
    <name evidence="1" type="ORF">COU96_02285</name>
</gene>